<sequence>MKPLEGIRVVELSTMLAGPMTGRILAEWGADVIKVESSNGDAWRKQAGTTLSPCTEEANPNFDMQNLNKRFVSLNMRTPQGVAAMMKLLSTADILVTNYRVQALHGMGLAYEQLKDKFPRLIHASVLGYGSEGPDKDRPGYDYTVFFSRTGLMSDLSPAGAGPLVPIGGVGDHSVAVALAGGIAAALYRRSVTGLGDKVDVSLLQSGVFILSTGILNGFNGRKLPRDRYDCGHAGSNTYQGSDGEWFYLAVIDYRRFPELCELLNMPEIAQDPKYNTSGAYYANRTELTHILDKKFAQHPVDYWDKLLTEHDLPHEVLRHFKDVPYDPQVQVNHYTYFHEYSDGTKTVFANGPVHFGSVNPAEIPCKTSGPIGCDTAQVLEELGYSKEQIDALYAEKDIM</sequence>
<name>A0A644XQZ0_9ZZZZ</name>
<dbReference type="GO" id="GO:0043785">
    <property type="term" value="F:cinnamoyl-CoA:phenyllactate CoA-transferase activity"/>
    <property type="evidence" value="ECO:0007669"/>
    <property type="project" value="UniProtKB-EC"/>
</dbReference>
<proteinExistence type="predicted"/>
<keyword evidence="1" id="KW-0808">Transferase</keyword>
<dbReference type="AlphaFoldDB" id="A0A644XQZ0"/>
<protein>
    <submittedName>
        <fullName evidence="1">Cinnamoyl-CoA:phenyllactate CoA-transferase</fullName>
        <ecNumber evidence="1">2.8.3.17</ecNumber>
    </submittedName>
</protein>
<dbReference type="PANTHER" id="PTHR48228:SF2">
    <property type="entry name" value="E-CINNAMOYL-COA:R-PHENYLLACTATE COA TRANSFERASE LARGE SUBUNIT"/>
    <property type="match status" value="1"/>
</dbReference>
<dbReference type="Gene3D" id="3.40.50.10540">
    <property type="entry name" value="Crotonobetainyl-coa:carnitine coa-transferase, domain 1"/>
    <property type="match status" value="1"/>
</dbReference>
<comment type="caution">
    <text evidence="1">The sequence shown here is derived from an EMBL/GenBank/DDBJ whole genome shotgun (WGS) entry which is preliminary data.</text>
</comment>
<dbReference type="EC" id="2.8.3.17" evidence="1"/>
<organism evidence="1">
    <name type="scientific">bioreactor metagenome</name>
    <dbReference type="NCBI Taxonomy" id="1076179"/>
    <lineage>
        <taxon>unclassified sequences</taxon>
        <taxon>metagenomes</taxon>
        <taxon>ecological metagenomes</taxon>
    </lineage>
</organism>
<dbReference type="InterPro" id="IPR044855">
    <property type="entry name" value="CoA-Trfase_III_dom3_sf"/>
</dbReference>
<dbReference type="InterPro" id="IPR050509">
    <property type="entry name" value="CoA-transferase_III"/>
</dbReference>
<dbReference type="SUPFAM" id="SSF89796">
    <property type="entry name" value="CoA-transferase family III (CaiB/BaiF)"/>
    <property type="match status" value="1"/>
</dbReference>
<dbReference type="InterPro" id="IPR003673">
    <property type="entry name" value="CoA-Trfase_fam_III"/>
</dbReference>
<gene>
    <name evidence="1" type="primary">fldA_5</name>
    <name evidence="1" type="ORF">SDC9_64725</name>
</gene>
<dbReference type="PANTHER" id="PTHR48228">
    <property type="entry name" value="SUCCINYL-COA--D-CITRAMALATE COA-TRANSFERASE"/>
    <property type="match status" value="1"/>
</dbReference>
<dbReference type="EMBL" id="VSSQ01002960">
    <property type="protein sequence ID" value="MPM18317.1"/>
    <property type="molecule type" value="Genomic_DNA"/>
</dbReference>
<evidence type="ECO:0000313" key="1">
    <source>
        <dbReference type="EMBL" id="MPM18317.1"/>
    </source>
</evidence>
<dbReference type="InterPro" id="IPR023606">
    <property type="entry name" value="CoA-Trfase_III_dom_1_sf"/>
</dbReference>
<accession>A0A644XQZ0</accession>
<dbReference type="Gene3D" id="3.30.1540.10">
    <property type="entry name" value="formyl-coa transferase, domain 3"/>
    <property type="match status" value="1"/>
</dbReference>
<reference evidence="1" key="1">
    <citation type="submission" date="2019-08" db="EMBL/GenBank/DDBJ databases">
        <authorList>
            <person name="Kucharzyk K."/>
            <person name="Murdoch R.W."/>
            <person name="Higgins S."/>
            <person name="Loffler F."/>
        </authorList>
    </citation>
    <scope>NUCLEOTIDE SEQUENCE</scope>
</reference>
<dbReference type="Pfam" id="PF02515">
    <property type="entry name" value="CoA_transf_3"/>
    <property type="match status" value="1"/>
</dbReference>